<dbReference type="Proteomes" id="UP000064189">
    <property type="component" value="Unassembled WGS sequence"/>
</dbReference>
<reference evidence="1 2" key="1">
    <citation type="submission" date="2015-11" db="EMBL/GenBank/DDBJ databases">
        <title>Genome Sequence of Bacillus simplex strain VanAntwerpen2.</title>
        <authorList>
            <person name="Couger M.B."/>
        </authorList>
    </citation>
    <scope>NUCLEOTIDE SEQUENCE [LARGE SCALE GENOMIC DNA]</scope>
    <source>
        <strain evidence="1 2">VanAntwerpen02</strain>
    </source>
</reference>
<dbReference type="RefSeq" id="WP_061141701.1">
    <property type="nucleotide sequence ID" value="NZ_LNNH01000012.1"/>
</dbReference>
<organism evidence="1 2">
    <name type="scientific">Peribacillus simplex</name>
    <dbReference type="NCBI Taxonomy" id="1478"/>
    <lineage>
        <taxon>Bacteria</taxon>
        <taxon>Bacillati</taxon>
        <taxon>Bacillota</taxon>
        <taxon>Bacilli</taxon>
        <taxon>Bacillales</taxon>
        <taxon>Bacillaceae</taxon>
        <taxon>Peribacillus</taxon>
    </lineage>
</organism>
<dbReference type="Gene3D" id="3.30.310.250">
    <property type="entry name" value="Sporulation inhibitor of replication protein SirA"/>
    <property type="match status" value="1"/>
</dbReference>
<name>A0A109N0P7_9BACI</name>
<comment type="caution">
    <text evidence="1">The sequence shown here is derived from an EMBL/GenBank/DDBJ whole genome shotgun (WGS) entry which is preliminary data.</text>
</comment>
<evidence type="ECO:0000313" key="2">
    <source>
        <dbReference type="Proteomes" id="UP000064189"/>
    </source>
</evidence>
<dbReference type="InterPro" id="IPR019683">
    <property type="entry name" value="SirA"/>
</dbReference>
<dbReference type="EMBL" id="LNNH01000012">
    <property type="protein sequence ID" value="KWW21352.1"/>
    <property type="molecule type" value="Genomic_DNA"/>
</dbReference>
<keyword evidence="2" id="KW-1185">Reference proteome</keyword>
<protein>
    <recommendedName>
        <fullName evidence="3">Sporulation inhibitor of replication protein SirA</fullName>
    </recommendedName>
</protein>
<evidence type="ECO:0008006" key="3">
    <source>
        <dbReference type="Google" id="ProtNLM"/>
    </source>
</evidence>
<dbReference type="Pfam" id="PF10747">
    <property type="entry name" value="SirA"/>
    <property type="match status" value="1"/>
</dbReference>
<gene>
    <name evidence="1" type="ORF">AS888_17355</name>
</gene>
<sequence length="146" mass="17586">MRTYQIFLIEDEFAHHYYGREKLFFNLFLEYIHARGRLKSILQKQIEFVTKTVPTIQLKLAIEHRLQRKMNFWTQNGKYYLEKTNGSSKAVLIIENESITLKADGDYEAETAFFECIRKYEASFLAIDFEHEKYGWLKPIKERKFV</sequence>
<proteinExistence type="predicted"/>
<accession>A0A109N0P7</accession>
<dbReference type="InterPro" id="IPR038449">
    <property type="entry name" value="SirA_sf"/>
</dbReference>
<dbReference type="AlphaFoldDB" id="A0A109N0P7"/>
<evidence type="ECO:0000313" key="1">
    <source>
        <dbReference type="EMBL" id="KWW21352.1"/>
    </source>
</evidence>